<evidence type="ECO:0000313" key="6">
    <source>
        <dbReference type="Proteomes" id="UP000789595"/>
    </source>
</evidence>
<feature type="signal peptide" evidence="2">
    <location>
        <begin position="1"/>
        <end position="15"/>
    </location>
</feature>
<evidence type="ECO:0000259" key="3">
    <source>
        <dbReference type="Pfam" id="PF13649"/>
    </source>
</evidence>
<feature type="region of interest" description="Disordered" evidence="1">
    <location>
        <begin position="27"/>
        <end position="112"/>
    </location>
</feature>
<proteinExistence type="predicted"/>
<reference evidence="5" key="2">
    <citation type="submission" date="2021-11" db="EMBL/GenBank/DDBJ databases">
        <authorList>
            <consortium name="Genoscope - CEA"/>
            <person name="William W."/>
        </authorList>
    </citation>
    <scope>NUCLEOTIDE SEQUENCE</scope>
</reference>
<dbReference type="SUPFAM" id="SSF53335">
    <property type="entry name" value="S-adenosyl-L-methionine-dependent methyltransferases"/>
    <property type="match status" value="1"/>
</dbReference>
<protein>
    <recommendedName>
        <fullName evidence="3">Methyltransferase domain-containing protein</fullName>
    </recommendedName>
</protein>
<feature type="chain" id="PRO_5035681159" description="Methyltransferase domain-containing protein" evidence="2">
    <location>
        <begin position="16"/>
        <end position="380"/>
    </location>
</feature>
<gene>
    <name evidence="4" type="ORF">PCAL00307_LOCUS8796</name>
    <name evidence="5" type="ORF">PECAL_2P31460</name>
</gene>
<dbReference type="InterPro" id="IPR050508">
    <property type="entry name" value="Methyltransf_Superfamily"/>
</dbReference>
<dbReference type="OrthoDB" id="2013972at2759"/>
<dbReference type="InterPro" id="IPR029063">
    <property type="entry name" value="SAM-dependent_MTases_sf"/>
</dbReference>
<dbReference type="EMBL" id="HBIW01010311">
    <property type="protein sequence ID" value="CAE0693360.1"/>
    <property type="molecule type" value="Transcribed_RNA"/>
</dbReference>
<dbReference type="Proteomes" id="UP000789595">
    <property type="component" value="Unassembled WGS sequence"/>
</dbReference>
<dbReference type="Gene3D" id="3.40.50.150">
    <property type="entry name" value="Vaccinia Virus protein VP39"/>
    <property type="match status" value="1"/>
</dbReference>
<accession>A0A7S3ZTF7</accession>
<evidence type="ECO:0000313" key="5">
    <source>
        <dbReference type="EMBL" id="CAH0369999.1"/>
    </source>
</evidence>
<evidence type="ECO:0000313" key="4">
    <source>
        <dbReference type="EMBL" id="CAE0693360.1"/>
    </source>
</evidence>
<organism evidence="4">
    <name type="scientific">Pelagomonas calceolata</name>
    <dbReference type="NCBI Taxonomy" id="35677"/>
    <lineage>
        <taxon>Eukaryota</taxon>
        <taxon>Sar</taxon>
        <taxon>Stramenopiles</taxon>
        <taxon>Ochrophyta</taxon>
        <taxon>Pelagophyceae</taxon>
        <taxon>Pelagomonadales</taxon>
        <taxon>Pelagomonadaceae</taxon>
        <taxon>Pelagomonas</taxon>
    </lineage>
</organism>
<keyword evidence="6" id="KW-1185">Reference proteome</keyword>
<dbReference type="EMBL" id="CAKKNE010000002">
    <property type="protein sequence ID" value="CAH0369999.1"/>
    <property type="molecule type" value="Genomic_DNA"/>
</dbReference>
<dbReference type="PANTHER" id="PTHR42912">
    <property type="entry name" value="METHYLTRANSFERASE"/>
    <property type="match status" value="1"/>
</dbReference>
<reference evidence="4" key="1">
    <citation type="submission" date="2021-01" db="EMBL/GenBank/DDBJ databases">
        <authorList>
            <person name="Corre E."/>
            <person name="Pelletier E."/>
            <person name="Niang G."/>
            <person name="Scheremetjew M."/>
            <person name="Finn R."/>
            <person name="Kale V."/>
            <person name="Holt S."/>
            <person name="Cochrane G."/>
            <person name="Meng A."/>
            <person name="Brown T."/>
            <person name="Cohen L."/>
        </authorList>
    </citation>
    <scope>NUCLEOTIDE SEQUENCE</scope>
    <source>
        <strain evidence="4">CCMP1756</strain>
    </source>
</reference>
<dbReference type="InterPro" id="IPR041698">
    <property type="entry name" value="Methyltransf_25"/>
</dbReference>
<dbReference type="GO" id="GO:0008168">
    <property type="term" value="F:methyltransferase activity"/>
    <property type="evidence" value="ECO:0007669"/>
    <property type="project" value="TreeGrafter"/>
</dbReference>
<evidence type="ECO:0000256" key="1">
    <source>
        <dbReference type="SAM" id="MobiDB-lite"/>
    </source>
</evidence>
<feature type="compositionally biased region" description="Low complexity" evidence="1">
    <location>
        <begin position="46"/>
        <end position="61"/>
    </location>
</feature>
<dbReference type="AlphaFoldDB" id="A0A7S3ZTF7"/>
<dbReference type="CDD" id="cd02440">
    <property type="entry name" value="AdoMet_MTases"/>
    <property type="match status" value="1"/>
</dbReference>
<dbReference type="PANTHER" id="PTHR42912:SF93">
    <property type="entry name" value="N6-ADENOSINE-METHYLTRANSFERASE TMT1A"/>
    <property type="match status" value="1"/>
</dbReference>
<feature type="domain" description="Methyltransferase" evidence="3">
    <location>
        <begin position="217"/>
        <end position="315"/>
    </location>
</feature>
<sequence length="380" mass="40292">MKSLVVLLALTAATALRPLFNNNKRVKPLSGQQEAPTLFAPKTPLSSVDSETDAATTAADSGRVASSPKLTRTGAPPPTADDFNNGASANLASSEDDAGASAPTTPPLPKDAKNNVLKWAKNKPCAFTPAALEPTEQRSYKDETDFPELALKYWADPRIHGWGNVGSSGAVHAFLAPTFTAGLDAFAYGGLDTRNAAWDVVDAARTIVGAPPVTNCVDLGTGTGATARSLRKRYQASVVGVDTSPEMLRAARDLTNTGSLDFCNDVTYKRHNAEATGLAGGKADVVSVFFLLHEAPAAARRQILREGFRLLAPGGTLALCDIHPEYNPSPIMLSGEPYLNGYLDKIDFEAATSAAKHGLRLHREVLVEGRLVLWTFQKAP</sequence>
<name>A0A7S3ZTF7_9STRA</name>
<keyword evidence="2" id="KW-0732">Signal</keyword>
<evidence type="ECO:0000256" key="2">
    <source>
        <dbReference type="SAM" id="SignalP"/>
    </source>
</evidence>
<dbReference type="Pfam" id="PF13649">
    <property type="entry name" value="Methyltransf_25"/>
    <property type="match status" value="1"/>
</dbReference>